<evidence type="ECO:0000313" key="3">
    <source>
        <dbReference type="Proteomes" id="UP001499988"/>
    </source>
</evidence>
<dbReference type="Proteomes" id="UP001499988">
    <property type="component" value="Unassembled WGS sequence"/>
</dbReference>
<proteinExistence type="predicted"/>
<feature type="compositionally biased region" description="Basic residues" evidence="1">
    <location>
        <begin position="108"/>
        <end position="117"/>
    </location>
</feature>
<reference evidence="3" key="1">
    <citation type="journal article" date="2019" name="Int. J. Syst. Evol. Microbiol.">
        <title>The Global Catalogue of Microorganisms (GCM) 10K type strain sequencing project: providing services to taxonomists for standard genome sequencing and annotation.</title>
        <authorList>
            <consortium name="The Broad Institute Genomics Platform"/>
            <consortium name="The Broad Institute Genome Sequencing Center for Infectious Disease"/>
            <person name="Wu L."/>
            <person name="Ma J."/>
        </authorList>
    </citation>
    <scope>NUCLEOTIDE SEQUENCE [LARGE SCALE GENOMIC DNA]</scope>
    <source>
        <strain evidence="3">JCM 18401</strain>
    </source>
</reference>
<feature type="region of interest" description="Disordered" evidence="1">
    <location>
        <begin position="72"/>
        <end position="117"/>
    </location>
</feature>
<evidence type="ECO:0000256" key="1">
    <source>
        <dbReference type="SAM" id="MobiDB-lite"/>
    </source>
</evidence>
<keyword evidence="3" id="KW-1185">Reference proteome</keyword>
<protein>
    <submittedName>
        <fullName evidence="2">Uncharacterized protein</fullName>
    </submittedName>
</protein>
<name>A0ABP9EHM8_9GAMM</name>
<dbReference type="EMBL" id="BAABJZ010000012">
    <property type="protein sequence ID" value="GAA4877883.1"/>
    <property type="molecule type" value="Genomic_DNA"/>
</dbReference>
<organism evidence="2 3">
    <name type="scientific">Ferrimonas pelagia</name>
    <dbReference type="NCBI Taxonomy" id="1177826"/>
    <lineage>
        <taxon>Bacteria</taxon>
        <taxon>Pseudomonadati</taxon>
        <taxon>Pseudomonadota</taxon>
        <taxon>Gammaproteobacteria</taxon>
        <taxon>Alteromonadales</taxon>
        <taxon>Ferrimonadaceae</taxon>
        <taxon>Ferrimonas</taxon>
    </lineage>
</organism>
<accession>A0ABP9EHM8</accession>
<evidence type="ECO:0000313" key="2">
    <source>
        <dbReference type="EMBL" id="GAA4877883.1"/>
    </source>
</evidence>
<comment type="caution">
    <text evidence="2">The sequence shown here is derived from an EMBL/GenBank/DDBJ whole genome shotgun (WGS) entry which is preliminary data.</text>
</comment>
<gene>
    <name evidence="2" type="ORF">GCM10023333_08990</name>
</gene>
<sequence>MSDLLDGKKKYETYKIVTGPLNNKYIDSRNVSNLQEVKVTKVTKGFEDRLYLVNSLDNNALGSDMSWVQPKAGRGCGRGKKPSSLWRLMVPPSPTLSIPKENTLGGSSRRHPRREQP</sequence>